<evidence type="ECO:0000313" key="3">
    <source>
        <dbReference type="Proteomes" id="UP000007266"/>
    </source>
</evidence>
<name>D6W6B1_TRICA</name>
<dbReference type="Proteomes" id="UP000007266">
    <property type="component" value="Linkage group 3"/>
</dbReference>
<keyword evidence="3" id="KW-1185">Reference proteome</keyword>
<accession>D6W6B1</accession>
<dbReference type="AlphaFoldDB" id="D6W6B1"/>
<dbReference type="InParanoid" id="D6W6B1"/>
<protein>
    <submittedName>
        <fullName evidence="2">Uncharacterized protein</fullName>
    </submittedName>
</protein>
<feature type="region of interest" description="Disordered" evidence="1">
    <location>
        <begin position="54"/>
        <end position="93"/>
    </location>
</feature>
<reference evidence="2 3" key="2">
    <citation type="journal article" date="2010" name="Nucleic Acids Res.">
        <title>BeetleBase in 2010: revisions to provide comprehensive genomic information for Tribolium castaneum.</title>
        <authorList>
            <person name="Kim H.S."/>
            <person name="Murphy T."/>
            <person name="Xia J."/>
            <person name="Caragea D."/>
            <person name="Park Y."/>
            <person name="Beeman R.W."/>
            <person name="Lorenzen M.D."/>
            <person name="Butcher S."/>
            <person name="Manak J.R."/>
            <person name="Brown S.J."/>
        </authorList>
    </citation>
    <scope>GENOME REANNOTATION</scope>
    <source>
        <strain evidence="2 3">Georgia GA2</strain>
    </source>
</reference>
<feature type="compositionally biased region" description="Polar residues" evidence="1">
    <location>
        <begin position="54"/>
        <end position="65"/>
    </location>
</feature>
<reference evidence="2 3" key="1">
    <citation type="journal article" date="2008" name="Nature">
        <title>The genome of the model beetle and pest Tribolium castaneum.</title>
        <authorList>
            <consortium name="Tribolium Genome Sequencing Consortium"/>
            <person name="Richards S."/>
            <person name="Gibbs R.A."/>
            <person name="Weinstock G.M."/>
            <person name="Brown S.J."/>
            <person name="Denell R."/>
            <person name="Beeman R.W."/>
            <person name="Gibbs R."/>
            <person name="Beeman R.W."/>
            <person name="Brown S.J."/>
            <person name="Bucher G."/>
            <person name="Friedrich M."/>
            <person name="Grimmelikhuijzen C.J."/>
            <person name="Klingler M."/>
            <person name="Lorenzen M."/>
            <person name="Richards S."/>
            <person name="Roth S."/>
            <person name="Schroder R."/>
            <person name="Tautz D."/>
            <person name="Zdobnov E.M."/>
            <person name="Muzny D."/>
            <person name="Gibbs R.A."/>
            <person name="Weinstock G.M."/>
            <person name="Attaway T."/>
            <person name="Bell S."/>
            <person name="Buhay C.J."/>
            <person name="Chandrabose M.N."/>
            <person name="Chavez D."/>
            <person name="Clerk-Blankenburg K.P."/>
            <person name="Cree A."/>
            <person name="Dao M."/>
            <person name="Davis C."/>
            <person name="Chacko J."/>
            <person name="Dinh H."/>
            <person name="Dugan-Rocha S."/>
            <person name="Fowler G."/>
            <person name="Garner T.T."/>
            <person name="Garnes J."/>
            <person name="Gnirke A."/>
            <person name="Hawes A."/>
            <person name="Hernandez J."/>
            <person name="Hines S."/>
            <person name="Holder M."/>
            <person name="Hume J."/>
            <person name="Jhangiani S.N."/>
            <person name="Joshi V."/>
            <person name="Khan Z.M."/>
            <person name="Jackson L."/>
            <person name="Kovar C."/>
            <person name="Kowis A."/>
            <person name="Lee S."/>
            <person name="Lewis L.R."/>
            <person name="Margolis J."/>
            <person name="Morgan M."/>
            <person name="Nazareth L.V."/>
            <person name="Nguyen N."/>
            <person name="Okwuonu G."/>
            <person name="Parker D."/>
            <person name="Richards S."/>
            <person name="Ruiz S.J."/>
            <person name="Santibanez J."/>
            <person name="Savard J."/>
            <person name="Scherer S.E."/>
            <person name="Schneider B."/>
            <person name="Sodergren E."/>
            <person name="Tautz D."/>
            <person name="Vattahil S."/>
            <person name="Villasana D."/>
            <person name="White C.S."/>
            <person name="Wright R."/>
            <person name="Park Y."/>
            <person name="Beeman R.W."/>
            <person name="Lord J."/>
            <person name="Oppert B."/>
            <person name="Lorenzen M."/>
            <person name="Brown S."/>
            <person name="Wang L."/>
            <person name="Savard J."/>
            <person name="Tautz D."/>
            <person name="Richards S."/>
            <person name="Weinstock G."/>
            <person name="Gibbs R.A."/>
            <person name="Liu Y."/>
            <person name="Worley K."/>
            <person name="Weinstock G."/>
            <person name="Elsik C.G."/>
            <person name="Reese J.T."/>
            <person name="Elhaik E."/>
            <person name="Landan G."/>
            <person name="Graur D."/>
            <person name="Arensburger P."/>
            <person name="Atkinson P."/>
            <person name="Beeman R.W."/>
            <person name="Beidler J."/>
            <person name="Brown S.J."/>
            <person name="Demuth J.P."/>
            <person name="Drury D.W."/>
            <person name="Du Y.Z."/>
            <person name="Fujiwara H."/>
            <person name="Lorenzen M."/>
            <person name="Maselli V."/>
            <person name="Osanai M."/>
            <person name="Park Y."/>
            <person name="Robertson H.M."/>
            <person name="Tu Z."/>
            <person name="Wang J.J."/>
            <person name="Wang S."/>
            <person name="Richards S."/>
            <person name="Song H."/>
            <person name="Zhang L."/>
            <person name="Sodergren E."/>
            <person name="Werner D."/>
            <person name="Stanke M."/>
            <person name="Morgenstern B."/>
            <person name="Solovyev V."/>
            <person name="Kosarev P."/>
            <person name="Brown G."/>
            <person name="Chen H.C."/>
            <person name="Ermolaeva O."/>
            <person name="Hlavina W."/>
            <person name="Kapustin Y."/>
            <person name="Kiryutin B."/>
            <person name="Kitts P."/>
            <person name="Maglott D."/>
            <person name="Pruitt K."/>
            <person name="Sapojnikov V."/>
            <person name="Souvorov A."/>
            <person name="Mackey A.J."/>
            <person name="Waterhouse R.M."/>
            <person name="Wyder S."/>
            <person name="Zdobnov E.M."/>
            <person name="Zdobnov E.M."/>
            <person name="Wyder S."/>
            <person name="Kriventseva E.V."/>
            <person name="Kadowaki T."/>
            <person name="Bork P."/>
            <person name="Aranda M."/>
            <person name="Bao R."/>
            <person name="Beermann A."/>
            <person name="Berns N."/>
            <person name="Bolognesi R."/>
            <person name="Bonneton F."/>
            <person name="Bopp D."/>
            <person name="Brown S.J."/>
            <person name="Bucher G."/>
            <person name="Butts T."/>
            <person name="Chaumot A."/>
            <person name="Denell R.E."/>
            <person name="Ferrier D.E."/>
            <person name="Friedrich M."/>
            <person name="Gordon C.M."/>
            <person name="Jindra M."/>
            <person name="Klingler M."/>
            <person name="Lan Q."/>
            <person name="Lattorff H.M."/>
            <person name="Laudet V."/>
            <person name="von Levetsow C."/>
            <person name="Liu Z."/>
            <person name="Lutz R."/>
            <person name="Lynch J.A."/>
            <person name="da Fonseca R.N."/>
            <person name="Posnien N."/>
            <person name="Reuter R."/>
            <person name="Roth S."/>
            <person name="Savard J."/>
            <person name="Schinko J.B."/>
            <person name="Schmitt C."/>
            <person name="Schoppmeier M."/>
            <person name="Schroder R."/>
            <person name="Shippy T.D."/>
            <person name="Simonnet F."/>
            <person name="Marques-Souza H."/>
            <person name="Tautz D."/>
            <person name="Tomoyasu Y."/>
            <person name="Trauner J."/>
            <person name="Van der Zee M."/>
            <person name="Vervoort M."/>
            <person name="Wittkopp N."/>
            <person name="Wimmer E.A."/>
            <person name="Yang X."/>
            <person name="Jones A.K."/>
            <person name="Sattelle D.B."/>
            <person name="Ebert P.R."/>
            <person name="Nelson D."/>
            <person name="Scott J.G."/>
            <person name="Beeman R.W."/>
            <person name="Muthukrishnan S."/>
            <person name="Kramer K.J."/>
            <person name="Arakane Y."/>
            <person name="Beeman R.W."/>
            <person name="Zhu Q."/>
            <person name="Hogenkamp D."/>
            <person name="Dixit R."/>
            <person name="Oppert B."/>
            <person name="Jiang H."/>
            <person name="Zou Z."/>
            <person name="Marshall J."/>
            <person name="Elpidina E."/>
            <person name="Vinokurov K."/>
            <person name="Oppert C."/>
            <person name="Zou Z."/>
            <person name="Evans J."/>
            <person name="Lu Z."/>
            <person name="Zhao P."/>
            <person name="Sumathipala N."/>
            <person name="Altincicek B."/>
            <person name="Vilcinskas A."/>
            <person name="Williams M."/>
            <person name="Hultmark D."/>
            <person name="Hetru C."/>
            <person name="Jiang H."/>
            <person name="Grimmelikhuijzen C.J."/>
            <person name="Hauser F."/>
            <person name="Cazzamali G."/>
            <person name="Williamson M."/>
            <person name="Park Y."/>
            <person name="Li B."/>
            <person name="Tanaka Y."/>
            <person name="Predel R."/>
            <person name="Neupert S."/>
            <person name="Schachtner J."/>
            <person name="Verleyen P."/>
            <person name="Raible F."/>
            <person name="Bork P."/>
            <person name="Friedrich M."/>
            <person name="Walden K.K."/>
            <person name="Robertson H.M."/>
            <person name="Angeli S."/>
            <person name="Foret S."/>
            <person name="Bucher G."/>
            <person name="Schuetz S."/>
            <person name="Maleszka R."/>
            <person name="Wimmer E.A."/>
            <person name="Beeman R.W."/>
            <person name="Lorenzen M."/>
            <person name="Tomoyasu Y."/>
            <person name="Miller S.C."/>
            <person name="Grossmann D."/>
            <person name="Bucher G."/>
        </authorList>
    </citation>
    <scope>NUCLEOTIDE SEQUENCE [LARGE SCALE GENOMIC DNA]</scope>
    <source>
        <strain evidence="2 3">Georgia GA2</strain>
    </source>
</reference>
<evidence type="ECO:0000313" key="2">
    <source>
        <dbReference type="EMBL" id="EFA11372.1"/>
    </source>
</evidence>
<sequence length="93" mass="10092">MRSVSAQHPRGPRATGPHHCERLPLFGVRISHLDHNSDADLVHRLRRDAVMVTGTASPGTRQSVQVARGDQCSRDATAPWSTQATGPSRTRGC</sequence>
<proteinExistence type="predicted"/>
<evidence type="ECO:0000256" key="1">
    <source>
        <dbReference type="SAM" id="MobiDB-lite"/>
    </source>
</evidence>
<feature type="compositionally biased region" description="Polar residues" evidence="1">
    <location>
        <begin position="79"/>
        <end position="93"/>
    </location>
</feature>
<feature type="region of interest" description="Disordered" evidence="1">
    <location>
        <begin position="1"/>
        <end position="20"/>
    </location>
</feature>
<dbReference type="HOGENOM" id="CLU_2402545_0_0_1"/>
<dbReference type="EMBL" id="KQ971319">
    <property type="protein sequence ID" value="EFA11372.1"/>
    <property type="molecule type" value="Genomic_DNA"/>
</dbReference>
<gene>
    <name evidence="2" type="primary">GLEAN_11531</name>
    <name evidence="2" type="ORF">TcasGA2_TC011531</name>
</gene>
<organism evidence="2 3">
    <name type="scientific">Tribolium castaneum</name>
    <name type="common">Red flour beetle</name>
    <dbReference type="NCBI Taxonomy" id="7070"/>
    <lineage>
        <taxon>Eukaryota</taxon>
        <taxon>Metazoa</taxon>
        <taxon>Ecdysozoa</taxon>
        <taxon>Arthropoda</taxon>
        <taxon>Hexapoda</taxon>
        <taxon>Insecta</taxon>
        <taxon>Pterygota</taxon>
        <taxon>Neoptera</taxon>
        <taxon>Endopterygota</taxon>
        <taxon>Coleoptera</taxon>
        <taxon>Polyphaga</taxon>
        <taxon>Cucujiformia</taxon>
        <taxon>Tenebrionidae</taxon>
        <taxon>Tenebrionidae incertae sedis</taxon>
        <taxon>Tribolium</taxon>
    </lineage>
</organism>